<sequence>MGVVQVYINLIINSSLELRIKLVQEETINISNKEKIRKLEKEIEQCELYIKYLEKNLVSREDEIERLKVECQSIISELENAKIHLGEYADKNIIGAAQINATNWFLNTTELPKIPIANEDLRHQLDEARAQILRTDRMLNDALRDERNTQRVNWEIAEHRKERITWQRRYTADTESWKRRHAGCVRQNNAPVNIATIQDVMHTITPALVAGFNAAMRANVMKNKMTGRFIPVPANNPYNGNSAINTEAEFLNWLQELIAEYFGYPDDHPRKPENLFNFIETEFEKRVAEAYLVRKRSFAPKRNPIKPLLKVHLREMLNLIKKKVTTKTKKQQKNSKKLEKPVSANEAQNIFRSSFKSLIGPLVSQYPKEILLEIFLFINRQYTGLKDQPLSHFLENYSTKEKERAWEHNTAIYTDLLHPLVEAVIHFQTNSKAQQVNESALQNQQNSTNNERTLPEVEMKSNRAKKMDAVSNQQFPILLPTLEASNNTLNQATKKYQQRNNIKHSCKNLVNKRGLEIDKNNISEIAVIRNSAKTIGASYNLPITLEQGDDRIEITDDFPVIEEDNNEPFVLLGTPWLYRAGWQPIVKGNS</sequence>
<comment type="caution">
    <text evidence="2">The sequence shown here is derived from an EMBL/GenBank/DDBJ whole genome shotgun (WGS) entry which is preliminary data.</text>
</comment>
<reference evidence="2 3" key="1">
    <citation type="submission" date="2015-10" db="EMBL/GenBank/DDBJ databases">
        <title>Genome analyses suggest a sexual origin of heterokaryosis in a supposedly ancient asexual fungus.</title>
        <authorList>
            <person name="Ropars J."/>
            <person name="Sedzielewska K."/>
            <person name="Noel J."/>
            <person name="Charron P."/>
            <person name="Farinelli L."/>
            <person name="Marton T."/>
            <person name="Kruger M."/>
            <person name="Pelin A."/>
            <person name="Brachmann A."/>
            <person name="Corradi N."/>
        </authorList>
    </citation>
    <scope>NUCLEOTIDE SEQUENCE [LARGE SCALE GENOMIC DNA]</scope>
    <source>
        <strain evidence="2 3">A4</strain>
    </source>
</reference>
<feature type="coiled-coil region" evidence="1">
    <location>
        <begin position="118"/>
        <end position="145"/>
    </location>
</feature>
<dbReference type="VEuPathDB" id="FungiDB:RhiirFUN_026353"/>
<dbReference type="VEuPathDB" id="FungiDB:FUN_011755"/>
<evidence type="ECO:0000256" key="1">
    <source>
        <dbReference type="SAM" id="Coils"/>
    </source>
</evidence>
<proteinExistence type="predicted"/>
<dbReference type="VEuPathDB" id="FungiDB:RhiirA1_482062"/>
<dbReference type="VEuPathDB" id="FungiDB:RhiirFUN_022054"/>
<name>A0A2I1H2L4_9GLOM</name>
<dbReference type="EMBL" id="LLXI01001323">
    <property type="protein sequence ID" value="PKY53081.1"/>
    <property type="molecule type" value="Genomic_DNA"/>
</dbReference>
<protein>
    <submittedName>
        <fullName evidence="2">Uncharacterized protein</fullName>
    </submittedName>
</protein>
<organism evidence="2 3">
    <name type="scientific">Rhizophagus irregularis</name>
    <dbReference type="NCBI Taxonomy" id="588596"/>
    <lineage>
        <taxon>Eukaryota</taxon>
        <taxon>Fungi</taxon>
        <taxon>Fungi incertae sedis</taxon>
        <taxon>Mucoromycota</taxon>
        <taxon>Glomeromycotina</taxon>
        <taxon>Glomeromycetes</taxon>
        <taxon>Glomerales</taxon>
        <taxon>Glomeraceae</taxon>
        <taxon>Rhizophagus</taxon>
    </lineage>
</organism>
<feature type="coiled-coil region" evidence="1">
    <location>
        <begin position="36"/>
        <end position="84"/>
    </location>
</feature>
<evidence type="ECO:0000313" key="2">
    <source>
        <dbReference type="EMBL" id="PKY53081.1"/>
    </source>
</evidence>
<gene>
    <name evidence="2" type="ORF">RhiirA4_425759</name>
</gene>
<keyword evidence="1" id="KW-0175">Coiled coil</keyword>
<dbReference type="VEuPathDB" id="FungiDB:RhiirA1_460577"/>
<keyword evidence="3" id="KW-1185">Reference proteome</keyword>
<dbReference type="Proteomes" id="UP000234323">
    <property type="component" value="Unassembled WGS sequence"/>
</dbReference>
<dbReference type="AlphaFoldDB" id="A0A2I1H2L4"/>
<accession>A0A2I1H2L4</accession>
<evidence type="ECO:0000313" key="3">
    <source>
        <dbReference type="Proteomes" id="UP000234323"/>
    </source>
</evidence>